<evidence type="ECO:0000256" key="4">
    <source>
        <dbReference type="SAM" id="Coils"/>
    </source>
</evidence>
<dbReference type="OrthoDB" id="9795626at2"/>
<dbReference type="SUPFAM" id="SSF52540">
    <property type="entry name" value="P-loop containing nucleoside triphosphate hydrolases"/>
    <property type="match status" value="1"/>
</dbReference>
<dbReference type="Proteomes" id="UP000310458">
    <property type="component" value="Unassembled WGS sequence"/>
</dbReference>
<dbReference type="AlphaFoldDB" id="A0A5R9BLS8"/>
<reference evidence="7 8" key="1">
    <citation type="submission" date="2019-05" db="EMBL/GenBank/DDBJ databases">
        <title>Nesterenkonia sp. GY074 isolated from the Southern Atlantic Ocean.</title>
        <authorList>
            <person name="Zhang G."/>
        </authorList>
    </citation>
    <scope>NUCLEOTIDE SEQUENCE [LARGE SCALE GENOMIC DNA]</scope>
    <source>
        <strain evidence="7 8">GY074</strain>
    </source>
</reference>
<organism evidence="7 8">
    <name type="scientific">Nesterenkonia salmonea</name>
    <dbReference type="NCBI Taxonomy" id="1804987"/>
    <lineage>
        <taxon>Bacteria</taxon>
        <taxon>Bacillati</taxon>
        <taxon>Actinomycetota</taxon>
        <taxon>Actinomycetes</taxon>
        <taxon>Micrococcales</taxon>
        <taxon>Micrococcaceae</taxon>
        <taxon>Nesterenkonia</taxon>
    </lineage>
</organism>
<keyword evidence="4" id="KW-0175">Coiled coil</keyword>
<feature type="coiled-coil region" evidence="4">
    <location>
        <begin position="772"/>
        <end position="799"/>
    </location>
</feature>
<feature type="coiled-coil region" evidence="4">
    <location>
        <begin position="260"/>
        <end position="317"/>
    </location>
</feature>
<evidence type="ECO:0000313" key="8">
    <source>
        <dbReference type="Proteomes" id="UP000310458"/>
    </source>
</evidence>
<dbReference type="PANTHER" id="PTHR32114">
    <property type="entry name" value="ABC TRANSPORTER ABCH.3"/>
    <property type="match status" value="1"/>
</dbReference>
<dbReference type="Pfam" id="PF13558">
    <property type="entry name" value="SbcC_Walker_B"/>
    <property type="match status" value="1"/>
</dbReference>
<dbReference type="InterPro" id="IPR038729">
    <property type="entry name" value="Rad50/SbcC_AAA"/>
</dbReference>
<sequence length="1008" mass="112147">MKFHSLTICAFGPFAGTQTVDFDALSSDGLFLLRGHTGSGKTSVLDAITFALYGNVPGERRPEGLKSQHAPMDRKPYVELEFSTGEDRLWVRREASYYRPAKRRGAAPQKESQALYIKRLRNGEWKPLPVHKIDEGGAELASILGFSMSEFTKVIMLPQGSFAQLLHATNEERRKILEQLFDIGTYDRLESYLWEHKRESEGQLKELDSRITLHINQLTSSAAALLGEDMPSTEELRPGELSEPLLTEVEKGHERLRCAEEKAQAAAEGAAEELEKLTTRHRQLTRWTEHAELRRVHEEFRAEAVRAEHRIAEHRAAETVHQWVVRADRDAETAQQKEKSAVSTEHEARSLLRDQSDVNAETLDAAAEEVLQLRARLTDPEALGLEERYTKLSSAAQTAEQAATDAQLHAHTLRSQAAAAQEKLETQQDKIVPSEQLDQEVEAAQAAVRAARTRMDRVAQRDTAASEVKNLRQQVEQAKDQQNQAESDLRKVSQGYLQSLAQELAENLSDGEPCLVCGSTEHPDPLKRDQETVTKEELNAATEILQQARLHSGSLAEQQQRAHSQLQEIHGELSADAHLSEEEAKAIHSAAEEKARMAVQRRRDQRLLVEQVQEMREQIVALREDQTAAEHTAGQQAAEAQRLSEEAKTVWARLTELRGPHPSIAARVEVLEQWQLVFKSAQTARQEAENAAAAAQRSAKEADDHVTASPFADVDAVNSARLPQETLNDLSQQVTAFADTDKRLHFEAELEDVTAGMQRAERGETLPSQEDVNDAQAKAQQARETAISTQRRFAEYRAEAKAVERVSGDLHHVLTQRRDQAAESHLRAELADAVRAQGGDNDKGMRLTTYVLAARLERVTEAATRHLNVMTDGRYQLLLDPERTGTRQRLRGLDLKVYDEYAEQERPAESLSGGETFMASLSLALGLAEVVQSEAGGVGLDSLFIDEGFGSLDDHTLESVMSALHTLQGEGRRIGVVSHVTEMHQQIPIQLKVTKTNTGSALELIGVS</sequence>
<evidence type="ECO:0000256" key="2">
    <source>
        <dbReference type="ARBA" id="ARBA00011322"/>
    </source>
</evidence>
<feature type="coiled-coil region" evidence="4">
    <location>
        <begin position="605"/>
        <end position="632"/>
    </location>
</feature>
<name>A0A5R9BLS8_9MICC</name>
<gene>
    <name evidence="7" type="ORF">FEF26_00525</name>
</gene>
<proteinExistence type="inferred from homology"/>
<dbReference type="EMBL" id="VAVZ01000001">
    <property type="protein sequence ID" value="TLQ01495.1"/>
    <property type="molecule type" value="Genomic_DNA"/>
</dbReference>
<feature type="domain" description="Rad50/SbcC-type AAA" evidence="6">
    <location>
        <begin position="5"/>
        <end position="217"/>
    </location>
</feature>
<dbReference type="Pfam" id="PF13476">
    <property type="entry name" value="AAA_23"/>
    <property type="match status" value="1"/>
</dbReference>
<dbReference type="RefSeq" id="WP_138251573.1">
    <property type="nucleotide sequence ID" value="NZ_VAVZ01000001.1"/>
</dbReference>
<evidence type="ECO:0000259" key="6">
    <source>
        <dbReference type="Pfam" id="PF13476"/>
    </source>
</evidence>
<keyword evidence="8" id="KW-1185">Reference proteome</keyword>
<feature type="coiled-coil region" evidence="4">
    <location>
        <begin position="671"/>
        <end position="705"/>
    </location>
</feature>
<evidence type="ECO:0000256" key="1">
    <source>
        <dbReference type="ARBA" id="ARBA00006930"/>
    </source>
</evidence>
<dbReference type="InterPro" id="IPR027417">
    <property type="entry name" value="P-loop_NTPase"/>
</dbReference>
<feature type="region of interest" description="Disordered" evidence="5">
    <location>
        <begin position="331"/>
        <end position="356"/>
    </location>
</feature>
<dbReference type="Gene3D" id="3.40.50.300">
    <property type="entry name" value="P-loop containing nucleotide triphosphate hydrolases"/>
    <property type="match status" value="2"/>
</dbReference>
<protein>
    <recommendedName>
        <fullName evidence="3">Nuclease SbcCD subunit C</fullName>
    </recommendedName>
</protein>
<evidence type="ECO:0000313" key="7">
    <source>
        <dbReference type="EMBL" id="TLQ01495.1"/>
    </source>
</evidence>
<comment type="subunit">
    <text evidence="2">Heterodimer of SbcC and SbcD.</text>
</comment>
<comment type="similarity">
    <text evidence="1">Belongs to the SMC family. SbcC subfamily.</text>
</comment>
<feature type="coiled-coil region" evidence="4">
    <location>
        <begin position="410"/>
        <end position="495"/>
    </location>
</feature>
<comment type="caution">
    <text evidence="7">The sequence shown here is derived from an EMBL/GenBank/DDBJ whole genome shotgun (WGS) entry which is preliminary data.</text>
</comment>
<dbReference type="GO" id="GO:0006302">
    <property type="term" value="P:double-strand break repair"/>
    <property type="evidence" value="ECO:0007669"/>
    <property type="project" value="InterPro"/>
</dbReference>
<evidence type="ECO:0000256" key="3">
    <source>
        <dbReference type="ARBA" id="ARBA00013368"/>
    </source>
</evidence>
<dbReference type="PANTHER" id="PTHR32114:SF2">
    <property type="entry name" value="ABC TRANSPORTER ABCH.3"/>
    <property type="match status" value="1"/>
</dbReference>
<accession>A0A5R9BLS8</accession>
<dbReference type="GO" id="GO:0016887">
    <property type="term" value="F:ATP hydrolysis activity"/>
    <property type="evidence" value="ECO:0007669"/>
    <property type="project" value="InterPro"/>
</dbReference>
<evidence type="ECO:0000256" key="5">
    <source>
        <dbReference type="SAM" id="MobiDB-lite"/>
    </source>
</evidence>